<evidence type="ECO:0000313" key="4">
    <source>
        <dbReference type="Proteomes" id="UP000276133"/>
    </source>
</evidence>
<feature type="domain" description="PB1" evidence="2">
    <location>
        <begin position="4"/>
        <end position="85"/>
    </location>
</feature>
<reference evidence="3 4" key="1">
    <citation type="journal article" date="2018" name="Sci. Rep.">
        <title>Genomic signatures of local adaptation to the degree of environmental predictability in rotifers.</title>
        <authorList>
            <person name="Franch-Gras L."/>
            <person name="Hahn C."/>
            <person name="Garcia-Roger E.M."/>
            <person name="Carmona M.J."/>
            <person name="Serra M."/>
            <person name="Gomez A."/>
        </authorList>
    </citation>
    <scope>NUCLEOTIDE SEQUENCE [LARGE SCALE GENOMIC DNA]</scope>
    <source>
        <strain evidence="3">HYR1</strain>
    </source>
</reference>
<dbReference type="InterPro" id="IPR000270">
    <property type="entry name" value="PB1_dom"/>
</dbReference>
<feature type="compositionally biased region" description="Low complexity" evidence="1">
    <location>
        <begin position="289"/>
        <end position="312"/>
    </location>
</feature>
<dbReference type="SMART" id="SM00666">
    <property type="entry name" value="PB1"/>
    <property type="match status" value="1"/>
</dbReference>
<comment type="caution">
    <text evidence="3">The sequence shown here is derived from an EMBL/GenBank/DDBJ whole genome shotgun (WGS) entry which is preliminary data.</text>
</comment>
<feature type="compositionally biased region" description="Polar residues" evidence="1">
    <location>
        <begin position="313"/>
        <end position="341"/>
    </location>
</feature>
<dbReference type="Gene3D" id="3.10.20.90">
    <property type="entry name" value="Phosphatidylinositol 3-kinase Catalytic Subunit, Chain A, domain 1"/>
    <property type="match status" value="1"/>
</dbReference>
<feature type="compositionally biased region" description="Low complexity" evidence="1">
    <location>
        <begin position="204"/>
        <end position="220"/>
    </location>
</feature>
<dbReference type="SUPFAM" id="SSF54277">
    <property type="entry name" value="CAD &amp; PB1 domains"/>
    <property type="match status" value="1"/>
</dbReference>
<proteinExistence type="predicted"/>
<feature type="region of interest" description="Disordered" evidence="1">
    <location>
        <begin position="158"/>
        <end position="341"/>
    </location>
</feature>
<dbReference type="OrthoDB" id="1594986at2759"/>
<organism evidence="3 4">
    <name type="scientific">Brachionus plicatilis</name>
    <name type="common">Marine rotifer</name>
    <name type="synonym">Brachionus muelleri</name>
    <dbReference type="NCBI Taxonomy" id="10195"/>
    <lineage>
        <taxon>Eukaryota</taxon>
        <taxon>Metazoa</taxon>
        <taxon>Spiralia</taxon>
        <taxon>Gnathifera</taxon>
        <taxon>Rotifera</taxon>
        <taxon>Eurotatoria</taxon>
        <taxon>Monogononta</taxon>
        <taxon>Pseudotrocha</taxon>
        <taxon>Ploima</taxon>
        <taxon>Brachionidae</taxon>
        <taxon>Brachionus</taxon>
    </lineage>
</organism>
<feature type="compositionally biased region" description="Polar residues" evidence="1">
    <location>
        <begin position="164"/>
        <end position="187"/>
    </location>
</feature>
<dbReference type="EMBL" id="REGN01001208">
    <property type="protein sequence ID" value="RNA36270.1"/>
    <property type="molecule type" value="Genomic_DNA"/>
</dbReference>
<feature type="compositionally biased region" description="Low complexity" evidence="1">
    <location>
        <begin position="231"/>
        <end position="242"/>
    </location>
</feature>
<dbReference type="PANTHER" id="PTHR15335:SF7">
    <property type="entry name" value="PROTEIN TFG"/>
    <property type="match status" value="1"/>
</dbReference>
<name>A0A3M7SKV1_BRAPC</name>
<dbReference type="InterPro" id="IPR053793">
    <property type="entry name" value="PB1-like"/>
</dbReference>
<accession>A0A3M7SKV1</accession>
<keyword evidence="4" id="KW-1185">Reference proteome</keyword>
<evidence type="ECO:0000256" key="1">
    <source>
        <dbReference type="SAM" id="MobiDB-lite"/>
    </source>
</evidence>
<dbReference type="InterPro" id="IPR033512">
    <property type="entry name" value="TFG"/>
</dbReference>
<dbReference type="GO" id="GO:0070971">
    <property type="term" value="C:endoplasmic reticulum exit site"/>
    <property type="evidence" value="ECO:0007669"/>
    <property type="project" value="TreeGrafter"/>
</dbReference>
<evidence type="ECO:0000259" key="2">
    <source>
        <dbReference type="PROSITE" id="PS51745"/>
    </source>
</evidence>
<gene>
    <name evidence="3" type="ORF">BpHYR1_022149</name>
</gene>
<dbReference type="GO" id="GO:0042802">
    <property type="term" value="F:identical protein binding"/>
    <property type="evidence" value="ECO:0007669"/>
    <property type="project" value="InterPro"/>
</dbReference>
<dbReference type="GO" id="GO:0048208">
    <property type="term" value="P:COPII vesicle coating"/>
    <property type="evidence" value="ECO:0007669"/>
    <property type="project" value="InterPro"/>
</dbReference>
<dbReference type="AlphaFoldDB" id="A0A3M7SKV1"/>
<dbReference type="Pfam" id="PF00564">
    <property type="entry name" value="PB1"/>
    <property type="match status" value="1"/>
</dbReference>
<dbReference type="PROSITE" id="PS51745">
    <property type="entry name" value="PB1"/>
    <property type="match status" value="1"/>
</dbReference>
<dbReference type="Proteomes" id="UP000276133">
    <property type="component" value="Unassembled WGS sequence"/>
</dbReference>
<evidence type="ECO:0000313" key="3">
    <source>
        <dbReference type="EMBL" id="RNA36270.1"/>
    </source>
</evidence>
<protein>
    <submittedName>
        <fullName evidence="3">TFG isoform X1</fullName>
    </submittedName>
</protein>
<dbReference type="STRING" id="10195.A0A3M7SKV1"/>
<dbReference type="PANTHER" id="PTHR15335">
    <property type="entry name" value="PROTEIN TFG"/>
    <property type="match status" value="1"/>
</dbReference>
<sequence>MDGKILFKVKLNDQIKKIMIHNDDLNYNDLVLMLQRIFSDKIKQNDEFSLKYTDEENDLVTIQDDADVSLALQTSKVLKLTIFMKEEDSQVDELKPSEIVAELKHIRQAIDKFLTNFERAFKSDQKLDQITKATEDIKVDQVNHVNPEVQKEFDPLNKKEPFVQNIQKNSRAQTPDSVCSNEMTGRTSPRVHPPSYQQPMVHPQYQSQMQQQAQNQAPQQHPSFAPSAPSQQQIGQNQAQQQPSHPGMMQNPALKPPSQMPYHSQMQPGYMPQGMPQAQMHQPNAPVEPQQQYYQHQQQQFGQPPGGLQNQGVTGYNPYSKNPNMSLARPPSTTIYQQGYK</sequence>